<keyword evidence="2" id="KW-1185">Reference proteome</keyword>
<dbReference type="PANTHER" id="PTHR42891:SF1">
    <property type="entry name" value="D-GLYCERO-BETA-D-MANNO-HEPTOSE-1,7-BISPHOSPHATE 7-PHOSPHATASE"/>
    <property type="match status" value="1"/>
</dbReference>
<dbReference type="Proteomes" id="UP000305709">
    <property type="component" value="Unassembled WGS sequence"/>
</dbReference>
<organism evidence="1 2">
    <name type="scientific">Rubellimicrobium roseum</name>
    <dbReference type="NCBI Taxonomy" id="687525"/>
    <lineage>
        <taxon>Bacteria</taxon>
        <taxon>Pseudomonadati</taxon>
        <taxon>Pseudomonadota</taxon>
        <taxon>Alphaproteobacteria</taxon>
        <taxon>Rhodobacterales</taxon>
        <taxon>Roseobacteraceae</taxon>
        <taxon>Rubellimicrobium</taxon>
    </lineage>
</organism>
<evidence type="ECO:0000313" key="1">
    <source>
        <dbReference type="EMBL" id="TNC72441.1"/>
    </source>
</evidence>
<dbReference type="AlphaFoldDB" id="A0A5C4NCF6"/>
<dbReference type="InterPro" id="IPR004446">
    <property type="entry name" value="Heptose_bisP_phosphatase"/>
</dbReference>
<name>A0A5C4NCF6_9RHOB</name>
<keyword evidence="1" id="KW-0378">Hydrolase</keyword>
<evidence type="ECO:0000313" key="2">
    <source>
        <dbReference type="Proteomes" id="UP000305709"/>
    </source>
</evidence>
<comment type="caution">
    <text evidence="1">The sequence shown here is derived from an EMBL/GenBank/DDBJ whole genome shotgun (WGS) entry which is preliminary data.</text>
</comment>
<dbReference type="Gene3D" id="3.40.50.1000">
    <property type="entry name" value="HAD superfamily/HAD-like"/>
    <property type="match status" value="1"/>
</dbReference>
<dbReference type="GO" id="GO:0016791">
    <property type="term" value="F:phosphatase activity"/>
    <property type="evidence" value="ECO:0007669"/>
    <property type="project" value="InterPro"/>
</dbReference>
<dbReference type="InterPro" id="IPR023214">
    <property type="entry name" value="HAD_sf"/>
</dbReference>
<dbReference type="OrthoDB" id="9814110at2"/>
<dbReference type="PANTHER" id="PTHR42891">
    <property type="entry name" value="D-GLYCERO-BETA-D-MANNO-HEPTOSE-1,7-BISPHOSPHATE 7-PHOSPHATASE"/>
    <property type="match status" value="1"/>
</dbReference>
<reference evidence="1 2" key="1">
    <citation type="submission" date="2019-06" db="EMBL/GenBank/DDBJ databases">
        <authorList>
            <person name="Jiang L."/>
        </authorList>
    </citation>
    <scope>NUCLEOTIDE SEQUENCE [LARGE SCALE GENOMIC DNA]</scope>
    <source>
        <strain evidence="1 2">YIM 48858</strain>
    </source>
</reference>
<gene>
    <name evidence="1" type="ORF">FHG71_08625</name>
</gene>
<accession>A0A5C4NCF6</accession>
<dbReference type="SUPFAM" id="SSF56784">
    <property type="entry name" value="HAD-like"/>
    <property type="match status" value="1"/>
</dbReference>
<proteinExistence type="predicted"/>
<dbReference type="Pfam" id="PF13242">
    <property type="entry name" value="Hydrolase_like"/>
    <property type="match status" value="1"/>
</dbReference>
<dbReference type="EMBL" id="VDFV01000008">
    <property type="protein sequence ID" value="TNC72441.1"/>
    <property type="molecule type" value="Genomic_DNA"/>
</dbReference>
<protein>
    <submittedName>
        <fullName evidence="1">HAD-IIIA family hydrolase</fullName>
    </submittedName>
</protein>
<dbReference type="InterPro" id="IPR006549">
    <property type="entry name" value="HAD-SF_hydro_IIIA"/>
</dbReference>
<sequence>MPNGARQGPLCGAPAGGAGAGRVSPFPPHIRLVIFDADNTLRRVTVPGRVCPWGPEEWEPLPGIRAALCGLRWGAGGLLLGMASNQDQVFYGHLTADMARRLLLDAAEAATGHRPPDGAVRFCIHAMDAGCGCRKPEPGLLHEAMEFQGMDPGATLFVGDADVDREAARRAGVAFLHVDDLLAGRQGAG</sequence>
<dbReference type="GO" id="GO:0005975">
    <property type="term" value="P:carbohydrate metabolic process"/>
    <property type="evidence" value="ECO:0007669"/>
    <property type="project" value="InterPro"/>
</dbReference>
<dbReference type="InterPro" id="IPR036412">
    <property type="entry name" value="HAD-like_sf"/>
</dbReference>
<dbReference type="NCBIfam" id="TIGR01662">
    <property type="entry name" value="HAD-SF-IIIA"/>
    <property type="match status" value="1"/>
</dbReference>